<dbReference type="Gene3D" id="3.30.70.790">
    <property type="entry name" value="UreE, C-terminal domain"/>
    <property type="match status" value="1"/>
</dbReference>
<accession>A0A5J6MW60</accession>
<dbReference type="AlphaFoldDB" id="A0A5J6MW60"/>
<dbReference type="Pfam" id="PF09413">
    <property type="entry name" value="DUF2007"/>
    <property type="match status" value="1"/>
</dbReference>
<dbReference type="SUPFAM" id="SSF54913">
    <property type="entry name" value="GlnB-like"/>
    <property type="match status" value="1"/>
</dbReference>
<dbReference type="InterPro" id="IPR018551">
    <property type="entry name" value="DUF2007"/>
</dbReference>
<dbReference type="EMBL" id="CP042582">
    <property type="protein sequence ID" value="QEX21383.1"/>
    <property type="molecule type" value="Genomic_DNA"/>
</dbReference>
<name>A0A5J6MW60_9PROT</name>
<dbReference type="KEGG" id="hadh:FRZ61_13080"/>
<sequence length="70" mass="7690">MRELTRSNDLVWLSWLTSLLADAGIEAHLLDAHMSVLEGSIAAIPRRVMVADEDYDEAARLMAAGKEPVP</sequence>
<dbReference type="InterPro" id="IPR011322">
    <property type="entry name" value="N-reg_PII-like_a/b"/>
</dbReference>
<organism evidence="2 3">
    <name type="scientific">Hypericibacter adhaerens</name>
    <dbReference type="NCBI Taxonomy" id="2602016"/>
    <lineage>
        <taxon>Bacteria</taxon>
        <taxon>Pseudomonadati</taxon>
        <taxon>Pseudomonadota</taxon>
        <taxon>Alphaproteobacteria</taxon>
        <taxon>Rhodospirillales</taxon>
        <taxon>Dongiaceae</taxon>
        <taxon>Hypericibacter</taxon>
    </lineage>
</organism>
<dbReference type="RefSeq" id="WP_151115868.1">
    <property type="nucleotide sequence ID" value="NZ_CP042582.1"/>
</dbReference>
<dbReference type="Proteomes" id="UP000325797">
    <property type="component" value="Chromosome"/>
</dbReference>
<protein>
    <recommendedName>
        <fullName evidence="1">DUF2007 domain-containing protein</fullName>
    </recommendedName>
</protein>
<reference evidence="2 3" key="1">
    <citation type="submission" date="2019-08" db="EMBL/GenBank/DDBJ databases">
        <title>Hyperibacter terrae gen. nov., sp. nov. and Hyperibacter viscosus sp. nov., two new members in the family Rhodospirillaceae isolated from the rhizosphere of Hypericum perforatum.</title>
        <authorList>
            <person name="Noviana Z."/>
        </authorList>
    </citation>
    <scope>NUCLEOTIDE SEQUENCE [LARGE SCALE GENOMIC DNA]</scope>
    <source>
        <strain evidence="2 3">R5959</strain>
    </source>
</reference>
<evidence type="ECO:0000313" key="3">
    <source>
        <dbReference type="Proteomes" id="UP000325797"/>
    </source>
</evidence>
<dbReference type="OrthoDB" id="5297170at2"/>
<gene>
    <name evidence="2" type="ORF">FRZ61_13080</name>
</gene>
<keyword evidence="3" id="KW-1185">Reference proteome</keyword>
<evidence type="ECO:0000259" key="1">
    <source>
        <dbReference type="Pfam" id="PF09413"/>
    </source>
</evidence>
<feature type="domain" description="DUF2007" evidence="1">
    <location>
        <begin position="1"/>
        <end position="64"/>
    </location>
</feature>
<proteinExistence type="predicted"/>
<evidence type="ECO:0000313" key="2">
    <source>
        <dbReference type="EMBL" id="QEX21383.1"/>
    </source>
</evidence>